<dbReference type="InParanoid" id="A0A0V0QZJ7"/>
<proteinExistence type="predicted"/>
<evidence type="ECO:0000313" key="3">
    <source>
        <dbReference type="Proteomes" id="UP000054937"/>
    </source>
</evidence>
<reference evidence="2 3" key="1">
    <citation type="journal article" date="2015" name="Sci. Rep.">
        <title>Genome of the facultative scuticociliatosis pathogen Pseudocohnilembus persalinus provides insight into its virulence through horizontal gene transfer.</title>
        <authorList>
            <person name="Xiong J."/>
            <person name="Wang G."/>
            <person name="Cheng J."/>
            <person name="Tian M."/>
            <person name="Pan X."/>
            <person name="Warren A."/>
            <person name="Jiang C."/>
            <person name="Yuan D."/>
            <person name="Miao W."/>
        </authorList>
    </citation>
    <scope>NUCLEOTIDE SEQUENCE [LARGE SCALE GENOMIC DNA]</scope>
    <source>
        <strain evidence="2">36N120E</strain>
    </source>
</reference>
<accession>A0A0V0QZJ7</accession>
<name>A0A0V0QZJ7_PSEPJ</name>
<dbReference type="AlphaFoldDB" id="A0A0V0QZJ7"/>
<sequence length="189" mass="22256">MEDCVQKVLENIKSKDLNLIFNLANKEEIFFENFSYTRNFSGKQVKGIEIEDLINFKLEIGSVIRVYRQQLNIWHAGVYLGHDLVIHYKIQHGKDKGQILQFEQFFEFLNDSSKLQEIKFGLFKNSKDDIIERTLEYQKKDYTYSLISQNCEHIAFQLSTGMKFSPQLFNSFNKLFAFVFDGSINLSSY</sequence>
<protein>
    <recommendedName>
        <fullName evidence="1">LRAT domain-containing protein</fullName>
    </recommendedName>
</protein>
<feature type="domain" description="LRAT" evidence="1">
    <location>
        <begin position="65"/>
        <end position="167"/>
    </location>
</feature>
<organism evidence="2 3">
    <name type="scientific">Pseudocohnilembus persalinus</name>
    <name type="common">Ciliate</name>
    <dbReference type="NCBI Taxonomy" id="266149"/>
    <lineage>
        <taxon>Eukaryota</taxon>
        <taxon>Sar</taxon>
        <taxon>Alveolata</taxon>
        <taxon>Ciliophora</taxon>
        <taxon>Intramacronucleata</taxon>
        <taxon>Oligohymenophorea</taxon>
        <taxon>Scuticociliatia</taxon>
        <taxon>Philasterida</taxon>
        <taxon>Pseudocohnilembidae</taxon>
        <taxon>Pseudocohnilembus</taxon>
    </lineage>
</organism>
<keyword evidence="3" id="KW-1185">Reference proteome</keyword>
<dbReference type="Gene3D" id="3.90.1720.10">
    <property type="entry name" value="endopeptidase domain like (from Nostoc punctiforme)"/>
    <property type="match status" value="1"/>
</dbReference>
<dbReference type="Pfam" id="PF04970">
    <property type="entry name" value="LRAT"/>
    <property type="match status" value="1"/>
</dbReference>
<dbReference type="Proteomes" id="UP000054937">
    <property type="component" value="Unassembled WGS sequence"/>
</dbReference>
<gene>
    <name evidence="2" type="ORF">PPERSA_06935</name>
</gene>
<dbReference type="PROSITE" id="PS51934">
    <property type="entry name" value="LRAT"/>
    <property type="match status" value="1"/>
</dbReference>
<evidence type="ECO:0000313" key="2">
    <source>
        <dbReference type="EMBL" id="KRX07320.1"/>
    </source>
</evidence>
<comment type="caution">
    <text evidence="2">The sequence shown here is derived from an EMBL/GenBank/DDBJ whole genome shotgun (WGS) entry which is preliminary data.</text>
</comment>
<evidence type="ECO:0000259" key="1">
    <source>
        <dbReference type="PROSITE" id="PS51934"/>
    </source>
</evidence>
<dbReference type="OrthoDB" id="294150at2759"/>
<dbReference type="EMBL" id="LDAU01000084">
    <property type="protein sequence ID" value="KRX07320.1"/>
    <property type="molecule type" value="Genomic_DNA"/>
</dbReference>
<dbReference type="InterPro" id="IPR007053">
    <property type="entry name" value="LRAT_dom"/>
</dbReference>